<sequence length="959" mass="108447">MSNTDENQEEDVQELTFEQLGLDPRLIRALTKKNVEKPTPIQQTGIPLILEGKDVVARAKTGSGKTFAYLLPLLQKLMSDNSLSSSEAQAPTAMILVPSRELCQQVYSEVLSLIELCRVQLKVVQLTGEPSFSEMATALAGPPQIFVSTPACVQRCLSSGVLQAKSIQESLSFLVLDEADLLFTYGYEKNLKDLKTHIPKRCQCLLMSATSSEDVDNLKKLYLHNPYILTLPEVGDGKDDIVPKNVQQFWIECSDRDKLLHILALLKLDLVQKKVLVFTNTIDTSFRLKLFLEQFGIKSAVLNAELPVNSRLHILEGFNAGLFDYLIATDDSEMKEKEETDGDKQVEKKKSKKHKKRKLDLEFGVVRGIDFKNVYTVINFDMPVSAAGYVHRIGRTGRAYNKGQSISIKNAVEFLRYRAEDVARSVTKIAVKEARAQDLRNEILNSDKFVFQLFLTYLFVTFLYILNLLKHDKLLSKKAPAPHLRNVPEYLQDPTTQQASKFVKLTRAALGRNNNNKINRGHKARFKKAGDPLKTFSTDAKGMKRKANGKEFGPKQKKKQQDNRYISSSGTKDKRQKPSPLAWATLQMTWDIMSQIYQRSGEDFIRDMASQAMGYGQVHHHMGYYPTHMSQDPIGYQVPLMPQSIRRPQRRRNRRQPQAEPEINSPHISSMDHSNYRPNSPSLNFGEIGGKWWIQDPLILDPNDGIFPLTDPPKSVELDTLHEWPCQEGREIPHVDLWVGTVLVIGYVFKGSGGSGDYKAFSKIEGDFSCTYDVHMTIPILKKTYGDSMRKVLHVGPDTCSIVSQLTKEKDTEAWGVEPYDIEETDVACRSLVKRGLVRVADIKFPLPYKAKSFSLIIASDSVDYLSPKYLNKTLPDLARVSAQNLVIYTGKPSNSKANLPQASRFGRPAKMRSASWWARFFVQTSLEENETATKKFEQAAAKSSYKPKCQVFHLNSYH</sequence>
<dbReference type="CDD" id="cd18787">
    <property type="entry name" value="SF2_C_DEAD"/>
    <property type="match status" value="1"/>
</dbReference>
<dbReference type="InterPro" id="IPR001650">
    <property type="entry name" value="Helicase_C-like"/>
</dbReference>
<dbReference type="EMBL" id="SZYD01000018">
    <property type="protein sequence ID" value="KAD2805633.1"/>
    <property type="molecule type" value="Genomic_DNA"/>
</dbReference>
<feature type="compositionally biased region" description="Basic and acidic residues" evidence="10">
    <location>
        <begin position="548"/>
        <end position="562"/>
    </location>
</feature>
<dbReference type="InterPro" id="IPR014014">
    <property type="entry name" value="RNA_helicase_DEAD_Q_motif"/>
</dbReference>
<dbReference type="Pfam" id="PF00270">
    <property type="entry name" value="DEAD"/>
    <property type="match status" value="1"/>
</dbReference>
<dbReference type="AlphaFoldDB" id="A0A5N6LVJ5"/>
<dbReference type="SMART" id="SM00487">
    <property type="entry name" value="DEXDc"/>
    <property type="match status" value="1"/>
</dbReference>
<dbReference type="GO" id="GO:0005524">
    <property type="term" value="F:ATP binding"/>
    <property type="evidence" value="ECO:0007669"/>
    <property type="project" value="UniProtKB-KW"/>
</dbReference>
<feature type="short sequence motif" description="Q motif" evidence="9">
    <location>
        <begin position="15"/>
        <end position="43"/>
    </location>
</feature>
<dbReference type="OrthoDB" id="1191041at2759"/>
<organism evidence="14 15">
    <name type="scientific">Mikania micrantha</name>
    <name type="common">bitter vine</name>
    <dbReference type="NCBI Taxonomy" id="192012"/>
    <lineage>
        <taxon>Eukaryota</taxon>
        <taxon>Viridiplantae</taxon>
        <taxon>Streptophyta</taxon>
        <taxon>Embryophyta</taxon>
        <taxon>Tracheophyta</taxon>
        <taxon>Spermatophyta</taxon>
        <taxon>Magnoliopsida</taxon>
        <taxon>eudicotyledons</taxon>
        <taxon>Gunneridae</taxon>
        <taxon>Pentapetalae</taxon>
        <taxon>asterids</taxon>
        <taxon>campanulids</taxon>
        <taxon>Asterales</taxon>
        <taxon>Asteraceae</taxon>
        <taxon>Asteroideae</taxon>
        <taxon>Heliantheae alliance</taxon>
        <taxon>Eupatorieae</taxon>
        <taxon>Mikania</taxon>
    </lineage>
</organism>
<dbReference type="EC" id="3.6.4.13" evidence="1"/>
<evidence type="ECO:0000256" key="5">
    <source>
        <dbReference type="ARBA" id="ARBA00022840"/>
    </source>
</evidence>
<proteinExistence type="inferred from homology"/>
<keyword evidence="2" id="KW-0547">Nucleotide-binding</keyword>
<feature type="domain" description="DEAD-box RNA helicase Q" evidence="13">
    <location>
        <begin position="15"/>
        <end position="43"/>
    </location>
</feature>
<dbReference type="Proteomes" id="UP000326396">
    <property type="component" value="Linkage Group LG8"/>
</dbReference>
<comment type="similarity">
    <text evidence="7">Belongs to the DEAD box helicase family. DDX56/DBP9 subfamily.</text>
</comment>
<reference evidence="14 15" key="1">
    <citation type="submission" date="2019-05" db="EMBL/GenBank/DDBJ databases">
        <title>Mikania micrantha, genome provides insights into the molecular mechanism of rapid growth.</title>
        <authorList>
            <person name="Liu B."/>
        </authorList>
    </citation>
    <scope>NUCLEOTIDE SEQUENCE [LARGE SCALE GENOMIC DNA]</scope>
    <source>
        <strain evidence="14">NLD-2019</strain>
        <tissue evidence="14">Leaf</tissue>
    </source>
</reference>
<dbReference type="InterPro" id="IPR050079">
    <property type="entry name" value="DEAD_box_RNA_helicase"/>
</dbReference>
<dbReference type="PROSITE" id="PS51192">
    <property type="entry name" value="HELICASE_ATP_BIND_1"/>
    <property type="match status" value="1"/>
</dbReference>
<keyword evidence="3" id="KW-0378">Hydrolase</keyword>
<evidence type="ECO:0000259" key="11">
    <source>
        <dbReference type="PROSITE" id="PS51192"/>
    </source>
</evidence>
<evidence type="ECO:0000256" key="2">
    <source>
        <dbReference type="ARBA" id="ARBA00022741"/>
    </source>
</evidence>
<dbReference type="GO" id="GO:0003724">
    <property type="term" value="F:RNA helicase activity"/>
    <property type="evidence" value="ECO:0007669"/>
    <property type="project" value="UniProtKB-EC"/>
</dbReference>
<dbReference type="InterPro" id="IPR014001">
    <property type="entry name" value="Helicase_ATP-bd"/>
</dbReference>
<gene>
    <name evidence="14" type="ORF">E3N88_39010</name>
</gene>
<dbReference type="PROSITE" id="PS51195">
    <property type="entry name" value="Q_MOTIF"/>
    <property type="match status" value="1"/>
</dbReference>
<feature type="compositionally biased region" description="Polar residues" evidence="10">
    <location>
        <begin position="666"/>
        <end position="680"/>
    </location>
</feature>
<dbReference type="GO" id="GO:0016787">
    <property type="term" value="F:hydrolase activity"/>
    <property type="evidence" value="ECO:0007669"/>
    <property type="project" value="UniProtKB-KW"/>
</dbReference>
<dbReference type="Pfam" id="PF00271">
    <property type="entry name" value="Helicase_C"/>
    <property type="match status" value="1"/>
</dbReference>
<evidence type="ECO:0000259" key="13">
    <source>
        <dbReference type="PROSITE" id="PS51195"/>
    </source>
</evidence>
<dbReference type="SUPFAM" id="SSF52540">
    <property type="entry name" value="P-loop containing nucleoside triphosphate hydrolases"/>
    <property type="match status" value="2"/>
</dbReference>
<evidence type="ECO:0000256" key="1">
    <source>
        <dbReference type="ARBA" id="ARBA00012552"/>
    </source>
</evidence>
<evidence type="ECO:0000256" key="8">
    <source>
        <dbReference type="ARBA" id="ARBA00047984"/>
    </source>
</evidence>
<dbReference type="InterPro" id="IPR011545">
    <property type="entry name" value="DEAD/DEAH_box_helicase_dom"/>
</dbReference>
<keyword evidence="15" id="KW-1185">Reference proteome</keyword>
<evidence type="ECO:0000256" key="9">
    <source>
        <dbReference type="PROSITE-ProRule" id="PRU00552"/>
    </source>
</evidence>
<dbReference type="PANTHER" id="PTHR47959:SF21">
    <property type="entry name" value="DEAD-BOX HELICASE 56"/>
    <property type="match status" value="1"/>
</dbReference>
<dbReference type="PANTHER" id="PTHR47959">
    <property type="entry name" value="ATP-DEPENDENT RNA HELICASE RHLE-RELATED"/>
    <property type="match status" value="1"/>
</dbReference>
<feature type="domain" description="Helicase ATP-binding" evidence="11">
    <location>
        <begin position="46"/>
        <end position="229"/>
    </location>
</feature>
<name>A0A5N6LVJ5_9ASTR</name>
<evidence type="ECO:0000313" key="14">
    <source>
        <dbReference type="EMBL" id="KAD2805633.1"/>
    </source>
</evidence>
<dbReference type="Gene3D" id="3.40.50.300">
    <property type="entry name" value="P-loop containing nucleotide triphosphate hydrolases"/>
    <property type="match status" value="2"/>
</dbReference>
<keyword evidence="6" id="KW-0694">RNA-binding</keyword>
<evidence type="ECO:0000256" key="7">
    <source>
        <dbReference type="ARBA" id="ARBA00038041"/>
    </source>
</evidence>
<feature type="region of interest" description="Disordered" evidence="10">
    <location>
        <begin position="513"/>
        <end position="580"/>
    </location>
</feature>
<comment type="catalytic activity">
    <reaction evidence="8">
        <text>ATP + H2O = ADP + phosphate + H(+)</text>
        <dbReference type="Rhea" id="RHEA:13065"/>
        <dbReference type="ChEBI" id="CHEBI:15377"/>
        <dbReference type="ChEBI" id="CHEBI:15378"/>
        <dbReference type="ChEBI" id="CHEBI:30616"/>
        <dbReference type="ChEBI" id="CHEBI:43474"/>
        <dbReference type="ChEBI" id="CHEBI:456216"/>
        <dbReference type="EC" id="3.6.4.13"/>
    </reaction>
</comment>
<dbReference type="CDD" id="cd17961">
    <property type="entry name" value="DEADc_DDX56"/>
    <property type="match status" value="1"/>
</dbReference>
<dbReference type="InterPro" id="IPR027417">
    <property type="entry name" value="P-loop_NTPase"/>
</dbReference>
<dbReference type="GO" id="GO:0005829">
    <property type="term" value="C:cytosol"/>
    <property type="evidence" value="ECO:0007669"/>
    <property type="project" value="TreeGrafter"/>
</dbReference>
<accession>A0A5N6LVJ5</accession>
<evidence type="ECO:0000313" key="15">
    <source>
        <dbReference type="Proteomes" id="UP000326396"/>
    </source>
</evidence>
<comment type="caution">
    <text evidence="14">The sequence shown here is derived from an EMBL/GenBank/DDBJ whole genome shotgun (WGS) entry which is preliminary data.</text>
</comment>
<evidence type="ECO:0000256" key="10">
    <source>
        <dbReference type="SAM" id="MobiDB-lite"/>
    </source>
</evidence>
<evidence type="ECO:0000256" key="4">
    <source>
        <dbReference type="ARBA" id="ARBA00022806"/>
    </source>
</evidence>
<dbReference type="SMART" id="SM00490">
    <property type="entry name" value="HELICc"/>
    <property type="match status" value="1"/>
</dbReference>
<evidence type="ECO:0000256" key="3">
    <source>
        <dbReference type="ARBA" id="ARBA00022801"/>
    </source>
</evidence>
<feature type="region of interest" description="Disordered" evidence="10">
    <location>
        <begin position="646"/>
        <end position="680"/>
    </location>
</feature>
<evidence type="ECO:0000259" key="12">
    <source>
        <dbReference type="PROSITE" id="PS51194"/>
    </source>
</evidence>
<feature type="domain" description="Helicase C-terminal" evidence="12">
    <location>
        <begin position="245"/>
        <end position="457"/>
    </location>
</feature>
<keyword evidence="4" id="KW-0347">Helicase</keyword>
<evidence type="ECO:0000256" key="6">
    <source>
        <dbReference type="ARBA" id="ARBA00022884"/>
    </source>
</evidence>
<dbReference type="GO" id="GO:0003723">
    <property type="term" value="F:RNA binding"/>
    <property type="evidence" value="ECO:0007669"/>
    <property type="project" value="UniProtKB-KW"/>
</dbReference>
<protein>
    <recommendedName>
        <fullName evidence="1">RNA helicase</fullName>
        <ecNumber evidence="1">3.6.4.13</ecNumber>
    </recommendedName>
</protein>
<keyword evidence="5" id="KW-0067">ATP-binding</keyword>
<dbReference type="PROSITE" id="PS51194">
    <property type="entry name" value="HELICASE_CTER"/>
    <property type="match status" value="1"/>
</dbReference>